<dbReference type="InterPro" id="IPR005498">
    <property type="entry name" value="T4SS_VirB10/TraB/TrbI"/>
</dbReference>
<dbReference type="EMBL" id="KX118105">
    <property type="protein sequence ID" value="AOB42324.1"/>
    <property type="molecule type" value="Genomic_DNA"/>
</dbReference>
<feature type="compositionally biased region" description="Basic and acidic residues" evidence="7">
    <location>
        <begin position="1"/>
        <end position="22"/>
    </location>
</feature>
<proteinExistence type="inferred from homology"/>
<evidence type="ECO:0000313" key="9">
    <source>
        <dbReference type="EMBL" id="AOB42324.1"/>
    </source>
</evidence>
<evidence type="ECO:0000256" key="3">
    <source>
        <dbReference type="ARBA" id="ARBA00022692"/>
    </source>
</evidence>
<geneLocation type="plasmid" evidence="9">
    <name>IHIT7853-OXA-23</name>
</geneLocation>
<feature type="region of interest" description="Disordered" evidence="7">
    <location>
        <begin position="1"/>
        <end position="31"/>
    </location>
</feature>
<evidence type="ECO:0000256" key="7">
    <source>
        <dbReference type="SAM" id="MobiDB-lite"/>
    </source>
</evidence>
<keyword evidence="4 8" id="KW-1133">Transmembrane helix</keyword>
<reference evidence="9" key="1">
    <citation type="journal article" date="2016" name="Gut Pathog.">
        <title>Genome sequence of OXA-23 producing Acinetobacter baumannii IHIT7853, a carbapenem-resistant strain from a cat belonging to international clone IC1.</title>
        <authorList>
            <person name="Ewers C."/>
            <person name="Klotz P."/>
            <person name="Scheufen S."/>
            <person name="Leidner U."/>
            <person name="Gottig S."/>
            <person name="Semmler T."/>
        </authorList>
    </citation>
    <scope>NUCLEOTIDE SEQUENCE</scope>
    <source>
        <strain evidence="9">IHIT7853</strain>
        <plasmid evidence="9">IHIT7853-OXA-23</plasmid>
    </source>
</reference>
<evidence type="ECO:0000256" key="8">
    <source>
        <dbReference type="SAM" id="Phobius"/>
    </source>
</evidence>
<feature type="compositionally biased region" description="Gly residues" evidence="7">
    <location>
        <begin position="238"/>
        <end position="255"/>
    </location>
</feature>
<keyword evidence="5 8" id="KW-0472">Membrane</keyword>
<feature type="compositionally biased region" description="Polar residues" evidence="7">
    <location>
        <begin position="213"/>
        <end position="234"/>
    </location>
</feature>
<feature type="coiled-coil region" evidence="6">
    <location>
        <begin position="160"/>
        <end position="205"/>
    </location>
</feature>
<protein>
    <submittedName>
        <fullName evidence="9">Conjugative transfer protein TrbI</fullName>
    </submittedName>
</protein>
<organism evidence="9">
    <name type="scientific">Acinetobacter baumannii</name>
    <dbReference type="NCBI Taxonomy" id="470"/>
    <lineage>
        <taxon>Bacteria</taxon>
        <taxon>Pseudomonadati</taxon>
        <taxon>Pseudomonadota</taxon>
        <taxon>Gammaproteobacteria</taxon>
        <taxon>Moraxellales</taxon>
        <taxon>Moraxellaceae</taxon>
        <taxon>Acinetobacter</taxon>
        <taxon>Acinetobacter calcoaceticus/baumannii complex</taxon>
    </lineage>
</organism>
<name>A0A1B2RCS4_ACIBA</name>
<dbReference type="Gene3D" id="2.40.128.260">
    <property type="entry name" value="Type IV secretion system, VirB10/TraB/TrbI"/>
    <property type="match status" value="1"/>
</dbReference>
<keyword evidence="6" id="KW-0175">Coiled coil</keyword>
<sequence length="485" mass="52454">MSDLDKKDPSIDNANLHDDRTPDMQQGESKALTGGRRLTKFPLIIIGCVVGLVLFLTALAMMKAGNNEDTQKEEEQAQSNNESANPNDLFANTGSGSIPVNNLQAPGCLEPVLDLQGNPVIGTDGTPQQQPCTATDPNQQAVTVNVIEGSPEDIANKRRIMLLEAERRNIDMRLQAKQAEQQAVFQSKMNRLQSLEQQRANSQNDLGAVLGAPTSTGNNSAGLRSVNGSQQPNSGLNGLLGGAGGQDSFIPGGGGNKDDMYSINRQGEKEQWTQRPSNDNFYLAKALIDPMSDYEVKTGTVIPATLVTGMNSDLPGQIIGQVRQNVYDSTSGRFLLIPQGSKLIGTYDNGVTMGQQRGLVAWQRIIFPNGSSMSLGTMQGTDKAGYAGFKDKVDNHYGRIFGQATLISMFSALGQIAVSDNGNTNQSSSQDNRETLAEELGRQWSQTGQELIKRNLNIAPTIRIRPGYEFNVMVNKDMILKPYGK</sequence>
<dbReference type="AlphaFoldDB" id="A0A1B2RCS4"/>
<evidence type="ECO:0000256" key="4">
    <source>
        <dbReference type="ARBA" id="ARBA00022989"/>
    </source>
</evidence>
<feature type="region of interest" description="Disordered" evidence="7">
    <location>
        <begin position="207"/>
        <end position="262"/>
    </location>
</feature>
<keyword evidence="9" id="KW-0614">Plasmid</keyword>
<dbReference type="CDD" id="cd16429">
    <property type="entry name" value="VirB10"/>
    <property type="match status" value="1"/>
</dbReference>
<dbReference type="InterPro" id="IPR042217">
    <property type="entry name" value="T4SS_VirB10/TrbI"/>
</dbReference>
<feature type="compositionally biased region" description="Polar residues" evidence="7">
    <location>
        <begin position="77"/>
        <end position="87"/>
    </location>
</feature>
<dbReference type="RefSeq" id="WP_064534732.1">
    <property type="nucleotide sequence ID" value="NZ_KX118105.1"/>
</dbReference>
<dbReference type="GO" id="GO:0016020">
    <property type="term" value="C:membrane"/>
    <property type="evidence" value="ECO:0007669"/>
    <property type="project" value="UniProtKB-SubCell"/>
</dbReference>
<comment type="similarity">
    <text evidence="2">Belongs to the TrbI/VirB10 family.</text>
</comment>
<feature type="transmembrane region" description="Helical" evidence="8">
    <location>
        <begin position="41"/>
        <end position="62"/>
    </location>
</feature>
<evidence type="ECO:0000256" key="1">
    <source>
        <dbReference type="ARBA" id="ARBA00004167"/>
    </source>
</evidence>
<evidence type="ECO:0000256" key="2">
    <source>
        <dbReference type="ARBA" id="ARBA00010265"/>
    </source>
</evidence>
<evidence type="ECO:0000256" key="5">
    <source>
        <dbReference type="ARBA" id="ARBA00023136"/>
    </source>
</evidence>
<evidence type="ECO:0000256" key="6">
    <source>
        <dbReference type="SAM" id="Coils"/>
    </source>
</evidence>
<feature type="region of interest" description="Disordered" evidence="7">
    <location>
        <begin position="67"/>
        <end position="87"/>
    </location>
</feature>
<accession>A0A1B2RCS4</accession>
<keyword evidence="3 8" id="KW-0812">Transmembrane</keyword>
<dbReference type="Pfam" id="PF03743">
    <property type="entry name" value="TrbI"/>
    <property type="match status" value="1"/>
</dbReference>
<comment type="subcellular location">
    <subcellularLocation>
        <location evidence="1">Membrane</location>
        <topology evidence="1">Single-pass membrane protein</topology>
    </subcellularLocation>
</comment>